<evidence type="ECO:0000256" key="1">
    <source>
        <dbReference type="SAM" id="MobiDB-lite"/>
    </source>
</evidence>
<proteinExistence type="predicted"/>
<dbReference type="EMBL" id="JAFNEN010000287">
    <property type="protein sequence ID" value="KAG8186836.1"/>
    <property type="molecule type" value="Genomic_DNA"/>
</dbReference>
<comment type="caution">
    <text evidence="2">The sequence shown here is derived from an EMBL/GenBank/DDBJ whole genome shotgun (WGS) entry which is preliminary data.</text>
</comment>
<dbReference type="Proteomes" id="UP000827092">
    <property type="component" value="Unassembled WGS sequence"/>
</dbReference>
<organism evidence="2 3">
    <name type="scientific">Oedothorax gibbosus</name>
    <dbReference type="NCBI Taxonomy" id="931172"/>
    <lineage>
        <taxon>Eukaryota</taxon>
        <taxon>Metazoa</taxon>
        <taxon>Ecdysozoa</taxon>
        <taxon>Arthropoda</taxon>
        <taxon>Chelicerata</taxon>
        <taxon>Arachnida</taxon>
        <taxon>Araneae</taxon>
        <taxon>Araneomorphae</taxon>
        <taxon>Entelegynae</taxon>
        <taxon>Araneoidea</taxon>
        <taxon>Linyphiidae</taxon>
        <taxon>Erigoninae</taxon>
        <taxon>Oedothorax</taxon>
    </lineage>
</organism>
<evidence type="ECO:0000313" key="3">
    <source>
        <dbReference type="Proteomes" id="UP000827092"/>
    </source>
</evidence>
<accession>A0AAV6UTF2</accession>
<evidence type="ECO:0000313" key="2">
    <source>
        <dbReference type="EMBL" id="KAG8186836.1"/>
    </source>
</evidence>
<feature type="region of interest" description="Disordered" evidence="1">
    <location>
        <begin position="361"/>
        <end position="401"/>
    </location>
</feature>
<feature type="compositionally biased region" description="Polar residues" evidence="1">
    <location>
        <begin position="381"/>
        <end position="400"/>
    </location>
</feature>
<name>A0AAV6UTF2_9ARAC</name>
<feature type="region of interest" description="Disordered" evidence="1">
    <location>
        <begin position="119"/>
        <end position="142"/>
    </location>
</feature>
<reference evidence="2 3" key="1">
    <citation type="journal article" date="2022" name="Nat. Ecol. Evol.">
        <title>A masculinizing supergene underlies an exaggerated male reproductive morph in a spider.</title>
        <authorList>
            <person name="Hendrickx F."/>
            <person name="De Corte Z."/>
            <person name="Sonet G."/>
            <person name="Van Belleghem S.M."/>
            <person name="Kostlbacher S."/>
            <person name="Vangestel C."/>
        </authorList>
    </citation>
    <scope>NUCLEOTIDE SEQUENCE [LARGE SCALE GENOMIC DNA]</scope>
    <source>
        <strain evidence="2">W744_W776</strain>
    </source>
</reference>
<protein>
    <submittedName>
        <fullName evidence="2">Uncharacterized protein</fullName>
    </submittedName>
</protein>
<gene>
    <name evidence="2" type="ORF">JTE90_024083</name>
</gene>
<keyword evidence="3" id="KW-1185">Reference proteome</keyword>
<dbReference type="AlphaFoldDB" id="A0AAV6UTF2"/>
<feature type="compositionally biased region" description="Polar residues" evidence="1">
    <location>
        <begin position="133"/>
        <end position="142"/>
    </location>
</feature>
<sequence>MKYVTLKKMTSESSAMCRVSDNEMSYFQRRAREMLLLRREDHAWKEFCKTCTACDCISCRGTAVLAEQTSAEPPKLVKNTSSATRTQSKTLQTLNEIKTKLGQIDLALSKKTLPLKNSYSPSQASAEIKLPRSLSQTETSKNPTNVKHIDLIEKCLKQSIQRLQSSAPRKVASPQPSIKSNRGFFLPRELQQQRTIARNAYLASLSKSKSSLQPSSLIIKEKTSNKELKKRIQEVKTRGKVPKPKVIHKTRPKITLQSKIKETAKEGSSSQPTVFEDRNIEAATDGIVDDLVGETVLLLNRIRQKKSGTSNTLSHQAQQVDKDVVLHIPSPSKPVNKENAKSGSLQNWTKIRQTPFNLKLPKEENTLPKTPHLSHQDNHPETSNQMPSQSQSTLAKTSIFSDPVRLTVDPETSSSIERNRRDYARHLDKVARARKGNFDPCTLANMISEFLLDECIESVSKELVDIPGSLITDLCDQEFFLTL</sequence>